<keyword evidence="5" id="KW-1185">Reference proteome</keyword>
<sequence>MLPASLPGIIDFIQDIQARLSNPPTHQRKAHDECVSEINTLYRTLQSIKYGQLCAITYDQHQDQELLENTLEGTHQTLKRLQSIWNASHEGNDSDVDPVIESIRQHNFELLLLDEDLIERGKDDATIDINSASVRKSRDSSSELKVPSSDMILSSIEEPRDDIFRRLSPIDDLLLHDAILEKHCKGTGEAFLQSSQFKTWVDSENQTLFCPGIPGSGKSVFASTVVDHLQELFMHENYVQTAYIYCDFQKRHYQSARNILGSLVKQLTVTLDLPEAVQVLDRNYKEHGRVSLVDIWRALNEVAGFFSRLFIIIDALDEVNINIGSHKRILSAISQLRIRHKINLLVTSRPVPAISGLFKDALSMDIRADRNDVKKYVSSFLGRFPPFIFKNGELQKQIIDSIADSAEGMFSLAALNLSSLTSKETPKAIRFGLKTLTDENTAYESLYNSTLQRIENEPSDRETFAKDAISLVICTQRQLSTVEIQHALAVEVDKPDFDSEDLPDIDDILSACLGLLIINPETGNIEAVHYSARKYLAGFWNSEVRYAHERIAAICVTYLSLEAFSTGRCSTDEEYERRLVDYPLYEYAAQSWGFHAQKKQTFWFYDEKGKENEWSEKILGLDLLADQIRVDVCVQGLFARKGSADYSQRVPKMTGLHLAAYFGLDYLCIPLTNLGQQLQSTDSNGHTPLWLALEQKQNAMVDVLKDKDSTTLRLLIKDKRRDLITYLVDSGYDINTLDFWKRTPLYSVISFGDQPLLADFIGYGADVTTSDREGITPLQLAVQLGRFDLADLLLKHGASPEDISILIWRILYKLSPSDIMIVSPSGANGVIIESCDATTKDQLMLRANAASRKRHLM</sequence>
<dbReference type="InterPro" id="IPR027417">
    <property type="entry name" value="P-loop_NTPase"/>
</dbReference>
<evidence type="ECO:0000256" key="2">
    <source>
        <dbReference type="PROSITE-ProRule" id="PRU00023"/>
    </source>
</evidence>
<gene>
    <name evidence="4" type="ORF">PHISCL_08548</name>
</gene>
<dbReference type="Proteomes" id="UP000266188">
    <property type="component" value="Unassembled WGS sequence"/>
</dbReference>
<dbReference type="PANTHER" id="PTHR10039">
    <property type="entry name" value="AMELOGENIN"/>
    <property type="match status" value="1"/>
</dbReference>
<dbReference type="EMBL" id="MVGC01000447">
    <property type="protein sequence ID" value="RJE19111.1"/>
    <property type="molecule type" value="Genomic_DNA"/>
</dbReference>
<dbReference type="Pfam" id="PF12796">
    <property type="entry name" value="Ank_2"/>
    <property type="match status" value="1"/>
</dbReference>
<dbReference type="PANTHER" id="PTHR10039:SF15">
    <property type="entry name" value="NACHT DOMAIN-CONTAINING PROTEIN"/>
    <property type="match status" value="1"/>
</dbReference>
<evidence type="ECO:0000313" key="4">
    <source>
        <dbReference type="EMBL" id="RJE19111.1"/>
    </source>
</evidence>
<dbReference type="Gene3D" id="1.25.40.20">
    <property type="entry name" value="Ankyrin repeat-containing domain"/>
    <property type="match status" value="1"/>
</dbReference>
<evidence type="ECO:0000313" key="5">
    <source>
        <dbReference type="Proteomes" id="UP000266188"/>
    </source>
</evidence>
<dbReference type="AlphaFoldDB" id="A0A3A2ZPV0"/>
<feature type="domain" description="Nephrocystin 3-like N-terminal" evidence="3">
    <location>
        <begin position="186"/>
        <end position="349"/>
    </location>
</feature>
<dbReference type="InterPro" id="IPR002110">
    <property type="entry name" value="Ankyrin_rpt"/>
</dbReference>
<comment type="caution">
    <text evidence="4">The sequence shown here is derived from an EMBL/GenBank/DDBJ whole genome shotgun (WGS) entry which is preliminary data.</text>
</comment>
<dbReference type="SUPFAM" id="SSF52540">
    <property type="entry name" value="P-loop containing nucleoside triphosphate hydrolases"/>
    <property type="match status" value="1"/>
</dbReference>
<dbReference type="Pfam" id="PF24883">
    <property type="entry name" value="NPHP3_N"/>
    <property type="match status" value="1"/>
</dbReference>
<dbReference type="InterPro" id="IPR056884">
    <property type="entry name" value="NPHP3-like_N"/>
</dbReference>
<dbReference type="PROSITE" id="PS50297">
    <property type="entry name" value="ANK_REP_REGION"/>
    <property type="match status" value="1"/>
</dbReference>
<name>A0A3A2ZPV0_9EURO</name>
<feature type="repeat" description="ANK" evidence="2">
    <location>
        <begin position="773"/>
        <end position="805"/>
    </location>
</feature>
<organism evidence="4 5">
    <name type="scientific">Aspergillus sclerotialis</name>
    <dbReference type="NCBI Taxonomy" id="2070753"/>
    <lineage>
        <taxon>Eukaryota</taxon>
        <taxon>Fungi</taxon>
        <taxon>Dikarya</taxon>
        <taxon>Ascomycota</taxon>
        <taxon>Pezizomycotina</taxon>
        <taxon>Eurotiomycetes</taxon>
        <taxon>Eurotiomycetidae</taxon>
        <taxon>Eurotiales</taxon>
        <taxon>Aspergillaceae</taxon>
        <taxon>Aspergillus</taxon>
        <taxon>Aspergillus subgen. Polypaecilum</taxon>
    </lineage>
</organism>
<dbReference type="SMART" id="SM00248">
    <property type="entry name" value="ANK"/>
    <property type="match status" value="3"/>
</dbReference>
<keyword evidence="2" id="KW-0040">ANK repeat</keyword>
<dbReference type="OrthoDB" id="194358at2759"/>
<evidence type="ECO:0000259" key="3">
    <source>
        <dbReference type="Pfam" id="PF24883"/>
    </source>
</evidence>
<protein>
    <submittedName>
        <fullName evidence="4">Phosphorylase superfamily</fullName>
    </submittedName>
</protein>
<reference evidence="5" key="1">
    <citation type="submission" date="2017-02" db="EMBL/GenBank/DDBJ databases">
        <authorList>
            <person name="Tafer H."/>
            <person name="Lopandic K."/>
        </authorList>
    </citation>
    <scope>NUCLEOTIDE SEQUENCE [LARGE SCALE GENOMIC DNA]</scope>
    <source>
        <strain evidence="5">CBS 366.77</strain>
    </source>
</reference>
<dbReference type="PROSITE" id="PS50088">
    <property type="entry name" value="ANK_REPEAT"/>
    <property type="match status" value="1"/>
</dbReference>
<dbReference type="STRING" id="2070753.A0A3A2ZPV0"/>
<dbReference type="InterPro" id="IPR036770">
    <property type="entry name" value="Ankyrin_rpt-contain_sf"/>
</dbReference>
<accession>A0A3A2ZPV0</accession>
<dbReference type="Gene3D" id="3.40.50.300">
    <property type="entry name" value="P-loop containing nucleotide triphosphate hydrolases"/>
    <property type="match status" value="1"/>
</dbReference>
<dbReference type="SUPFAM" id="SSF48403">
    <property type="entry name" value="Ankyrin repeat"/>
    <property type="match status" value="1"/>
</dbReference>
<evidence type="ECO:0000256" key="1">
    <source>
        <dbReference type="ARBA" id="ARBA00022737"/>
    </source>
</evidence>
<proteinExistence type="predicted"/>
<keyword evidence="1" id="KW-0677">Repeat</keyword>